<dbReference type="InterPro" id="IPR001789">
    <property type="entry name" value="Sig_transdc_resp-reg_receiver"/>
</dbReference>
<dbReference type="Pfam" id="PF08448">
    <property type="entry name" value="PAS_4"/>
    <property type="match status" value="2"/>
</dbReference>
<dbReference type="Pfam" id="PF02518">
    <property type="entry name" value="HATPase_c"/>
    <property type="match status" value="1"/>
</dbReference>
<dbReference type="NCBIfam" id="TIGR00229">
    <property type="entry name" value="sensory_box"/>
    <property type="match status" value="3"/>
</dbReference>
<dbReference type="Gene3D" id="1.10.287.130">
    <property type="match status" value="1"/>
</dbReference>
<feature type="coiled-coil region" evidence="7">
    <location>
        <begin position="675"/>
        <end position="702"/>
    </location>
</feature>
<dbReference type="SUPFAM" id="SSF55781">
    <property type="entry name" value="GAF domain-like"/>
    <property type="match status" value="1"/>
</dbReference>
<evidence type="ECO:0000256" key="4">
    <source>
        <dbReference type="ARBA" id="ARBA00022679"/>
    </source>
</evidence>
<dbReference type="SUPFAM" id="SSF52172">
    <property type="entry name" value="CheY-like"/>
    <property type="match status" value="1"/>
</dbReference>
<dbReference type="InterPro" id="IPR005467">
    <property type="entry name" value="His_kinase_dom"/>
</dbReference>
<dbReference type="PROSITE" id="PS50113">
    <property type="entry name" value="PAC"/>
    <property type="match status" value="1"/>
</dbReference>
<dbReference type="SMART" id="SM00091">
    <property type="entry name" value="PAS"/>
    <property type="match status" value="3"/>
</dbReference>
<dbReference type="STRING" id="553469.SAMN04487947_4160"/>
<dbReference type="PRINTS" id="PR00344">
    <property type="entry name" value="BCTRLSENSOR"/>
</dbReference>
<dbReference type="InterPro" id="IPR011006">
    <property type="entry name" value="CheY-like_superfamily"/>
</dbReference>
<keyword evidence="14" id="KW-1185">Reference proteome</keyword>
<comment type="catalytic activity">
    <reaction evidence="1">
        <text>ATP + protein L-histidine = ADP + protein N-phospho-L-histidine.</text>
        <dbReference type="EC" id="2.7.13.3"/>
    </reaction>
</comment>
<evidence type="ECO:0000259" key="10">
    <source>
        <dbReference type="PROSITE" id="PS50110"/>
    </source>
</evidence>
<dbReference type="Pfam" id="PF13185">
    <property type="entry name" value="GAF_2"/>
    <property type="match status" value="1"/>
</dbReference>
<dbReference type="Gene3D" id="3.30.450.20">
    <property type="entry name" value="PAS domain"/>
    <property type="match status" value="3"/>
</dbReference>
<evidence type="ECO:0000313" key="14">
    <source>
        <dbReference type="Proteomes" id="UP000198531"/>
    </source>
</evidence>
<dbReference type="InterPro" id="IPR035965">
    <property type="entry name" value="PAS-like_dom_sf"/>
</dbReference>
<keyword evidence="3 6" id="KW-0597">Phosphoprotein</keyword>
<dbReference type="InterPro" id="IPR036890">
    <property type="entry name" value="HATPase_C_sf"/>
</dbReference>
<dbReference type="InterPro" id="IPR013656">
    <property type="entry name" value="PAS_4"/>
</dbReference>
<organism evidence="13 14">
    <name type="scientific">Halogeometricum rufum</name>
    <dbReference type="NCBI Taxonomy" id="553469"/>
    <lineage>
        <taxon>Archaea</taxon>
        <taxon>Methanobacteriati</taxon>
        <taxon>Methanobacteriota</taxon>
        <taxon>Stenosarchaea group</taxon>
        <taxon>Halobacteria</taxon>
        <taxon>Halobacteriales</taxon>
        <taxon>Haloferacaceae</taxon>
        <taxon>Halogeometricum</taxon>
    </lineage>
</organism>
<dbReference type="InterPro" id="IPR003661">
    <property type="entry name" value="HisK_dim/P_dom"/>
</dbReference>
<dbReference type="InterPro" id="IPR036097">
    <property type="entry name" value="HisK_dim/P_sf"/>
</dbReference>
<evidence type="ECO:0000259" key="12">
    <source>
        <dbReference type="PROSITE" id="PS50113"/>
    </source>
</evidence>
<dbReference type="SMART" id="SM00388">
    <property type="entry name" value="HisKA"/>
    <property type="match status" value="1"/>
</dbReference>
<dbReference type="CDD" id="cd00156">
    <property type="entry name" value="REC"/>
    <property type="match status" value="1"/>
</dbReference>
<keyword evidence="7" id="KW-0175">Coiled coil</keyword>
<feature type="domain" description="Response regulatory" evidence="10">
    <location>
        <begin position="6"/>
        <end position="133"/>
    </location>
</feature>
<evidence type="ECO:0000259" key="11">
    <source>
        <dbReference type="PROSITE" id="PS50112"/>
    </source>
</evidence>
<feature type="compositionally biased region" description="Basic and acidic residues" evidence="8">
    <location>
        <begin position="836"/>
        <end position="851"/>
    </location>
</feature>
<dbReference type="Gene3D" id="3.30.450.40">
    <property type="match status" value="1"/>
</dbReference>
<dbReference type="Pfam" id="PF00512">
    <property type="entry name" value="HisKA"/>
    <property type="match status" value="1"/>
</dbReference>
<evidence type="ECO:0000259" key="9">
    <source>
        <dbReference type="PROSITE" id="PS50109"/>
    </source>
</evidence>
<dbReference type="InterPro" id="IPR003018">
    <property type="entry name" value="GAF"/>
</dbReference>
<proteinExistence type="predicted"/>
<dbReference type="InterPro" id="IPR000700">
    <property type="entry name" value="PAS-assoc_C"/>
</dbReference>
<accession>A0A1I6J7H3</accession>
<dbReference type="SUPFAM" id="SSF47384">
    <property type="entry name" value="Homodimeric domain of signal transducing histidine kinase"/>
    <property type="match status" value="1"/>
</dbReference>
<dbReference type="Gene3D" id="3.30.565.10">
    <property type="entry name" value="Histidine kinase-like ATPase, C-terminal domain"/>
    <property type="match status" value="1"/>
</dbReference>
<dbReference type="PROSITE" id="PS50109">
    <property type="entry name" value="HIS_KIN"/>
    <property type="match status" value="1"/>
</dbReference>
<dbReference type="InterPro" id="IPR000014">
    <property type="entry name" value="PAS"/>
</dbReference>
<feature type="region of interest" description="Disordered" evidence="8">
    <location>
        <begin position="823"/>
        <end position="851"/>
    </location>
</feature>
<dbReference type="PANTHER" id="PTHR43304:SF1">
    <property type="entry name" value="PAC DOMAIN-CONTAINING PROTEIN"/>
    <property type="match status" value="1"/>
</dbReference>
<evidence type="ECO:0000313" key="13">
    <source>
        <dbReference type="EMBL" id="SFR74929.1"/>
    </source>
</evidence>
<dbReference type="CDD" id="cd00082">
    <property type="entry name" value="HisKA"/>
    <property type="match status" value="1"/>
</dbReference>
<dbReference type="GO" id="GO:0000155">
    <property type="term" value="F:phosphorelay sensor kinase activity"/>
    <property type="evidence" value="ECO:0007669"/>
    <property type="project" value="InterPro"/>
</dbReference>
<dbReference type="Pfam" id="PF00072">
    <property type="entry name" value="Response_reg"/>
    <property type="match status" value="1"/>
</dbReference>
<dbReference type="CDD" id="cd00130">
    <property type="entry name" value="PAS"/>
    <property type="match status" value="2"/>
</dbReference>
<evidence type="ECO:0000256" key="3">
    <source>
        <dbReference type="ARBA" id="ARBA00022553"/>
    </source>
</evidence>
<feature type="domain" description="PAS" evidence="11">
    <location>
        <begin position="266"/>
        <end position="336"/>
    </location>
</feature>
<gene>
    <name evidence="13" type="ORF">SAMN04487947_4160</name>
</gene>
<dbReference type="EC" id="2.7.13.3" evidence="2"/>
<dbReference type="RefSeq" id="WP_089811277.1">
    <property type="nucleotide sequence ID" value="NZ_FOYT01000006.1"/>
</dbReference>
<dbReference type="InterPro" id="IPR003594">
    <property type="entry name" value="HATPase_dom"/>
</dbReference>
<dbReference type="Gene3D" id="3.40.50.2300">
    <property type="match status" value="1"/>
</dbReference>
<dbReference type="InterPro" id="IPR029016">
    <property type="entry name" value="GAF-like_dom_sf"/>
</dbReference>
<sequence length="941" mass="104473">MTEPVRVLHVDDDSAFAELTATYLEQRDGFEVDVETDPEAALDRLTDSGSSDGSRDAGTACIDCVVSDHEMGTTTGLDLLKSVRAVDERLPFVLFTSRGSEEVASEAISAGVTDYIQKGVRSEQFDLLANRVQNAVEHYRTERRLRESEQLYRTVVERSHDAIYVYQGDRFRFVNHRACELTGYDEDELMEKTIWSLVHPDDRERVRDIAAERARGESNTPSRYTARIVTKDGSAKRCKFSVQLIRYEGERAVLGSVREMSDEERVEERFQALIERSSDLVTIVDRDGVVQYQSPSSERILGTAPEDAVGTTVQSFVHADDRERVERLLDRLYESPSDAVETMQFRVRHDDGSWVWLEAVARADPVESIDGVVVNSRDVTERREREEQLQRYENVVRNIQQGAYVIGTDGRVEFVNHVVEWQVGVSAEQIVGEDLSVIEELGLVSEDGLEALEAGVERVLSGEVEHERIELEVFLAGDIEYVEVGLSPLRDVRSSGRETDDGREATGEPEGVVAIATDVTERTRYQRRLSALHSASRELTTATTYDDVAEIVSDAAENILDYPMNGVAFYDEERDALVAHALSEEAASAVDISDIPRENGIAWRVFESGEGEVFEDVVDDPDVMNPETEVQSEVILPIGDYGVLMAGSRERGKLNDSRVSLAKILASNARAALERVEREQLLRRHERELEHQNEQLEQVASVVSHDLRNPLNLASGQLEMLRASHEAGDDESVAARIERIENAHERMRRIVEDMLNLARHGQPVEELETVLLASVVRESWETATAGDPGAELVVDDDLGTVEAHEGRVKQLFENLFRNSVEHGARRASGRSAPGDSVEHGSTNDRTEFGADTESHAITVRVGRLDGGDGFFVDDDGCGIPEADRGEVFEPGVSTNPEGTGLGLGIVRTIARAHGWAVRVTESGSGGARFEVRTEGDEPSAR</sequence>
<feature type="modified residue" description="4-aspartylphosphate" evidence="6">
    <location>
        <position position="68"/>
    </location>
</feature>
<evidence type="ECO:0000256" key="6">
    <source>
        <dbReference type="PROSITE-ProRule" id="PRU00169"/>
    </source>
</evidence>
<dbReference type="EMBL" id="FOYT01000006">
    <property type="protein sequence ID" value="SFR74929.1"/>
    <property type="molecule type" value="Genomic_DNA"/>
</dbReference>
<evidence type="ECO:0000256" key="2">
    <source>
        <dbReference type="ARBA" id="ARBA00012438"/>
    </source>
</evidence>
<feature type="domain" description="Histidine kinase" evidence="9">
    <location>
        <begin position="702"/>
        <end position="937"/>
    </location>
</feature>
<protein>
    <recommendedName>
        <fullName evidence="2">histidine kinase</fullName>
        <ecNumber evidence="2">2.7.13.3</ecNumber>
    </recommendedName>
</protein>
<dbReference type="OrthoDB" id="342253at2157"/>
<dbReference type="Proteomes" id="UP000198531">
    <property type="component" value="Unassembled WGS sequence"/>
</dbReference>
<name>A0A1I6J7H3_9EURY</name>
<evidence type="ECO:0000256" key="8">
    <source>
        <dbReference type="SAM" id="MobiDB-lite"/>
    </source>
</evidence>
<dbReference type="PROSITE" id="PS50110">
    <property type="entry name" value="RESPONSE_REGULATORY"/>
    <property type="match status" value="1"/>
</dbReference>
<dbReference type="CDD" id="cd00075">
    <property type="entry name" value="HATPase"/>
    <property type="match status" value="1"/>
</dbReference>
<feature type="domain" description="PAC" evidence="12">
    <location>
        <begin position="341"/>
        <end position="391"/>
    </location>
</feature>
<keyword evidence="4" id="KW-0808">Transferase</keyword>
<dbReference type="PANTHER" id="PTHR43304">
    <property type="entry name" value="PHYTOCHROME-LIKE PROTEIN CPH1"/>
    <property type="match status" value="1"/>
</dbReference>
<dbReference type="Pfam" id="PF08447">
    <property type="entry name" value="PAS_3"/>
    <property type="match status" value="1"/>
</dbReference>
<feature type="domain" description="PAS" evidence="11">
    <location>
        <begin position="148"/>
        <end position="217"/>
    </location>
</feature>
<feature type="domain" description="PAS" evidence="11">
    <location>
        <begin position="388"/>
        <end position="463"/>
    </location>
</feature>
<evidence type="ECO:0000256" key="1">
    <source>
        <dbReference type="ARBA" id="ARBA00000085"/>
    </source>
</evidence>
<dbReference type="SMART" id="SM00086">
    <property type="entry name" value="PAC"/>
    <property type="match status" value="3"/>
</dbReference>
<keyword evidence="5" id="KW-0418">Kinase</keyword>
<dbReference type="InterPro" id="IPR001610">
    <property type="entry name" value="PAC"/>
</dbReference>
<evidence type="ECO:0000256" key="5">
    <source>
        <dbReference type="ARBA" id="ARBA00022777"/>
    </source>
</evidence>
<dbReference type="InterPro" id="IPR013655">
    <property type="entry name" value="PAS_fold_3"/>
</dbReference>
<dbReference type="InterPro" id="IPR052162">
    <property type="entry name" value="Sensor_kinase/Photoreceptor"/>
</dbReference>
<dbReference type="InterPro" id="IPR004358">
    <property type="entry name" value="Sig_transdc_His_kin-like_C"/>
</dbReference>
<reference evidence="14" key="1">
    <citation type="submission" date="2016-10" db="EMBL/GenBank/DDBJ databases">
        <authorList>
            <person name="Varghese N."/>
            <person name="Submissions S."/>
        </authorList>
    </citation>
    <scope>NUCLEOTIDE SEQUENCE [LARGE SCALE GENOMIC DNA]</scope>
    <source>
        <strain evidence="14">CGMCC 1.7736</strain>
    </source>
</reference>
<dbReference type="SMART" id="SM00387">
    <property type="entry name" value="HATPase_c"/>
    <property type="match status" value="1"/>
</dbReference>
<evidence type="ECO:0000256" key="7">
    <source>
        <dbReference type="SAM" id="Coils"/>
    </source>
</evidence>
<dbReference type="SUPFAM" id="SSF55874">
    <property type="entry name" value="ATPase domain of HSP90 chaperone/DNA topoisomerase II/histidine kinase"/>
    <property type="match status" value="1"/>
</dbReference>
<dbReference type="SMART" id="SM00065">
    <property type="entry name" value="GAF"/>
    <property type="match status" value="1"/>
</dbReference>
<dbReference type="SMART" id="SM00448">
    <property type="entry name" value="REC"/>
    <property type="match status" value="1"/>
</dbReference>
<dbReference type="PROSITE" id="PS50112">
    <property type="entry name" value="PAS"/>
    <property type="match status" value="3"/>
</dbReference>
<dbReference type="AlphaFoldDB" id="A0A1I6J7H3"/>
<dbReference type="SUPFAM" id="SSF55785">
    <property type="entry name" value="PYP-like sensor domain (PAS domain)"/>
    <property type="match status" value="3"/>
</dbReference>